<dbReference type="InterPro" id="IPR029035">
    <property type="entry name" value="DHS-like_NAD/FAD-binding_dom"/>
</dbReference>
<dbReference type="CDD" id="cd07035">
    <property type="entry name" value="TPP_PYR_POX_like"/>
    <property type="match status" value="1"/>
</dbReference>
<dbReference type="CDD" id="cd00568">
    <property type="entry name" value="TPP_enzymes"/>
    <property type="match status" value="1"/>
</dbReference>
<evidence type="ECO:0000313" key="8">
    <source>
        <dbReference type="Proteomes" id="UP000579281"/>
    </source>
</evidence>
<feature type="domain" description="Thiamine pyrophosphate enzyme central" evidence="4">
    <location>
        <begin position="189"/>
        <end position="318"/>
    </location>
</feature>
<protein>
    <submittedName>
        <fullName evidence="7">Acetolactate synthase-1/2/3 large subunit</fullName>
        <ecNumber evidence="7">2.2.1.6</ecNumber>
    </submittedName>
</protein>
<dbReference type="InterPro" id="IPR029061">
    <property type="entry name" value="THDP-binding"/>
</dbReference>
<dbReference type="GO" id="GO:0005948">
    <property type="term" value="C:acetolactate synthase complex"/>
    <property type="evidence" value="ECO:0007669"/>
    <property type="project" value="TreeGrafter"/>
</dbReference>
<comment type="similarity">
    <text evidence="1 3">Belongs to the TPP enzyme family.</text>
</comment>
<sequence>MTKLAEELIKSLYGLGVRYVFGIPGGPSIPYMEAMRNHGMEFVTVANEQSAGMMADVFGRLTGIPGVCHATFGPGTTNLSTGIGGALLDRSPLIAFTTEVKDEDLGRKVQMNVDHQALLKPITKWTTRLSKDNFKATITNAFQIATAEAPGPVHIGLPVNVAEMDLDADHMINYFEKKSILPPDSLLLAEVKTILEKAKKPILAIGLTAFRHGLHHSIREFLNKNNIPVVLTPMAKGIVPEDHPSYVGVLFHAKSECAASIYRNADLVIGLGYDSIEFNYEAWMPSVPLIHIDTEPVDITPEYNVACEILGNLRDSIAYLNTLELPTYDWNFKEIEDTKLQMFAALMPETKTFTPSDAIGVLQEIMPKDSILTSDVGAHLHLLGQLWKVHEGSRLIMTNGWSTMGFGIPSAIAAKLCSPSSAVACITGDAGFLMNCGELLIARKRKINVVIVVFCDSNLSLIEVKQGWNNVVQYATDLHEGEYFDADKFLGVPVFKAKDKNEMKTSLQRALEVSGPVVIEAVVDGSIYKNLIARNYK</sequence>
<evidence type="ECO:0000256" key="2">
    <source>
        <dbReference type="ARBA" id="ARBA00023052"/>
    </source>
</evidence>
<proteinExistence type="inferred from homology"/>
<dbReference type="Pfam" id="PF02775">
    <property type="entry name" value="TPP_enzyme_C"/>
    <property type="match status" value="1"/>
</dbReference>
<evidence type="ECO:0000259" key="6">
    <source>
        <dbReference type="Pfam" id="PF02776"/>
    </source>
</evidence>
<feature type="domain" description="Thiamine pyrophosphate enzyme TPP-binding" evidence="5">
    <location>
        <begin position="375"/>
        <end position="520"/>
    </location>
</feature>
<evidence type="ECO:0000256" key="3">
    <source>
        <dbReference type="RuleBase" id="RU362132"/>
    </source>
</evidence>
<dbReference type="InterPro" id="IPR012000">
    <property type="entry name" value="Thiamin_PyroP_enz_cen_dom"/>
</dbReference>
<dbReference type="Proteomes" id="UP000579281">
    <property type="component" value="Unassembled WGS sequence"/>
</dbReference>
<dbReference type="PANTHER" id="PTHR18968:SF129">
    <property type="entry name" value="ACETOLACTATE SYNTHASE"/>
    <property type="match status" value="1"/>
</dbReference>
<dbReference type="EMBL" id="JACHEN010000011">
    <property type="protein sequence ID" value="MBB6215937.1"/>
    <property type="molecule type" value="Genomic_DNA"/>
</dbReference>
<dbReference type="Gene3D" id="3.40.50.1220">
    <property type="entry name" value="TPP-binding domain"/>
    <property type="match status" value="1"/>
</dbReference>
<dbReference type="GO" id="GO:0009097">
    <property type="term" value="P:isoleucine biosynthetic process"/>
    <property type="evidence" value="ECO:0007669"/>
    <property type="project" value="TreeGrafter"/>
</dbReference>
<gene>
    <name evidence="7" type="ORF">HNQ80_002028</name>
</gene>
<dbReference type="FunFam" id="3.40.50.970:FF:000007">
    <property type="entry name" value="Acetolactate synthase"/>
    <property type="match status" value="1"/>
</dbReference>
<evidence type="ECO:0000256" key="1">
    <source>
        <dbReference type="ARBA" id="ARBA00007812"/>
    </source>
</evidence>
<dbReference type="Gene3D" id="3.40.50.970">
    <property type="match status" value="2"/>
</dbReference>
<comment type="caution">
    <text evidence="7">The sequence shown here is derived from an EMBL/GenBank/DDBJ whole genome shotgun (WGS) entry which is preliminary data.</text>
</comment>
<dbReference type="GO" id="GO:0030976">
    <property type="term" value="F:thiamine pyrophosphate binding"/>
    <property type="evidence" value="ECO:0007669"/>
    <property type="project" value="InterPro"/>
</dbReference>
<dbReference type="EC" id="2.2.1.6" evidence="7"/>
<dbReference type="GO" id="GO:0050660">
    <property type="term" value="F:flavin adenine dinucleotide binding"/>
    <property type="evidence" value="ECO:0007669"/>
    <property type="project" value="TreeGrafter"/>
</dbReference>
<organism evidence="7 8">
    <name type="scientific">Anaerosolibacter carboniphilus</name>
    <dbReference type="NCBI Taxonomy" id="1417629"/>
    <lineage>
        <taxon>Bacteria</taxon>
        <taxon>Bacillati</taxon>
        <taxon>Bacillota</taxon>
        <taxon>Clostridia</taxon>
        <taxon>Peptostreptococcales</taxon>
        <taxon>Thermotaleaceae</taxon>
        <taxon>Anaerosolibacter</taxon>
    </lineage>
</organism>
<keyword evidence="7" id="KW-0808">Transferase</keyword>
<dbReference type="SUPFAM" id="SSF52518">
    <property type="entry name" value="Thiamin diphosphate-binding fold (THDP-binding)"/>
    <property type="match status" value="2"/>
</dbReference>
<dbReference type="Pfam" id="PF00205">
    <property type="entry name" value="TPP_enzyme_M"/>
    <property type="match status" value="1"/>
</dbReference>
<dbReference type="InterPro" id="IPR011766">
    <property type="entry name" value="TPP_enzyme_TPP-bd"/>
</dbReference>
<evidence type="ECO:0000313" key="7">
    <source>
        <dbReference type="EMBL" id="MBB6215937.1"/>
    </source>
</evidence>
<keyword evidence="8" id="KW-1185">Reference proteome</keyword>
<dbReference type="InterPro" id="IPR012001">
    <property type="entry name" value="Thiamin_PyroP_enz_TPP-bd_dom"/>
</dbReference>
<name>A0A841KR87_9FIRM</name>
<dbReference type="Pfam" id="PF02776">
    <property type="entry name" value="TPP_enzyme_N"/>
    <property type="match status" value="1"/>
</dbReference>
<keyword evidence="2 3" id="KW-0786">Thiamine pyrophosphate</keyword>
<dbReference type="SUPFAM" id="SSF52467">
    <property type="entry name" value="DHS-like NAD/FAD-binding domain"/>
    <property type="match status" value="1"/>
</dbReference>
<dbReference type="InterPro" id="IPR045229">
    <property type="entry name" value="TPP_enz"/>
</dbReference>
<dbReference type="RefSeq" id="WP_184310487.1">
    <property type="nucleotide sequence ID" value="NZ_JACHEN010000011.1"/>
</dbReference>
<accession>A0A841KR87</accession>
<dbReference type="GO" id="GO:0003984">
    <property type="term" value="F:acetolactate synthase activity"/>
    <property type="evidence" value="ECO:0007669"/>
    <property type="project" value="UniProtKB-EC"/>
</dbReference>
<dbReference type="GO" id="GO:0009099">
    <property type="term" value="P:L-valine biosynthetic process"/>
    <property type="evidence" value="ECO:0007669"/>
    <property type="project" value="TreeGrafter"/>
</dbReference>
<reference evidence="7 8" key="1">
    <citation type="submission" date="2020-08" db="EMBL/GenBank/DDBJ databases">
        <title>Genomic Encyclopedia of Type Strains, Phase IV (KMG-IV): sequencing the most valuable type-strain genomes for metagenomic binning, comparative biology and taxonomic classification.</title>
        <authorList>
            <person name="Goeker M."/>
        </authorList>
    </citation>
    <scope>NUCLEOTIDE SEQUENCE [LARGE SCALE GENOMIC DNA]</scope>
    <source>
        <strain evidence="7 8">DSM 103526</strain>
    </source>
</reference>
<dbReference type="PANTHER" id="PTHR18968">
    <property type="entry name" value="THIAMINE PYROPHOSPHATE ENZYMES"/>
    <property type="match status" value="1"/>
</dbReference>
<evidence type="ECO:0000259" key="4">
    <source>
        <dbReference type="Pfam" id="PF00205"/>
    </source>
</evidence>
<dbReference type="GO" id="GO:0000287">
    <property type="term" value="F:magnesium ion binding"/>
    <property type="evidence" value="ECO:0007669"/>
    <property type="project" value="InterPro"/>
</dbReference>
<dbReference type="AlphaFoldDB" id="A0A841KR87"/>
<feature type="domain" description="Thiamine pyrophosphate enzyme N-terminal TPP-binding" evidence="6">
    <location>
        <begin position="3"/>
        <end position="117"/>
    </location>
</feature>
<evidence type="ECO:0000259" key="5">
    <source>
        <dbReference type="Pfam" id="PF02775"/>
    </source>
</evidence>